<dbReference type="GO" id="GO:0016491">
    <property type="term" value="F:oxidoreductase activity"/>
    <property type="evidence" value="ECO:0007669"/>
    <property type="project" value="UniProtKB-KW"/>
</dbReference>
<sequence>MEYMDAVMARRSVRKFTEKPVDRKLIENMLKAAMAGPSALGKKPWRFLVVDSMESVDCLKEALPYGQYNYPAAVIVMGDAEISKHYWAVDALIAAENLINAAADQGVDSVWIGLYPFEKEWQAVQEKMNIPENVKPVCVIALGYGEEKQEAQTSYMEERICWNTYE</sequence>
<dbReference type="InterPro" id="IPR000415">
    <property type="entry name" value="Nitroreductase-like"/>
</dbReference>
<reference evidence="5 6" key="1">
    <citation type="submission" date="2015-09" db="EMBL/GenBank/DDBJ databases">
        <authorList>
            <consortium name="Pathogen Informatics"/>
        </authorList>
    </citation>
    <scope>NUCLEOTIDE SEQUENCE [LARGE SCALE GENOMIC DNA]</scope>
    <source>
        <strain evidence="5 6">2789STDY5834841</strain>
    </source>
</reference>
<dbReference type="PANTHER" id="PTHR23026">
    <property type="entry name" value="NADPH NITROREDUCTASE"/>
    <property type="match status" value="1"/>
</dbReference>
<gene>
    <name evidence="5" type="primary">nox</name>
    <name evidence="5" type="ORF">ERS852456_01103</name>
</gene>
<name>A0A174ANY1_9FIRM</name>
<organism evidence="5 6">
    <name type="scientific">[Ruminococcus] torques</name>
    <dbReference type="NCBI Taxonomy" id="33039"/>
    <lineage>
        <taxon>Bacteria</taxon>
        <taxon>Bacillati</taxon>
        <taxon>Bacillota</taxon>
        <taxon>Clostridia</taxon>
        <taxon>Lachnospirales</taxon>
        <taxon>Lachnospiraceae</taxon>
        <taxon>Mediterraneibacter</taxon>
    </lineage>
</organism>
<keyword evidence="1" id="KW-0285">Flavoprotein</keyword>
<evidence type="ECO:0000313" key="6">
    <source>
        <dbReference type="Proteomes" id="UP000095787"/>
    </source>
</evidence>
<protein>
    <submittedName>
        <fullName evidence="5">NADH dehydrogenase</fullName>
        <ecNumber evidence="5">1.6.99.3</ecNumber>
    </submittedName>
</protein>
<dbReference type="InterPro" id="IPR029479">
    <property type="entry name" value="Nitroreductase"/>
</dbReference>
<dbReference type="InterPro" id="IPR050627">
    <property type="entry name" value="Nitroreductase/BluB"/>
</dbReference>
<feature type="domain" description="Nitroreductase" evidence="4">
    <location>
        <begin position="8"/>
        <end position="56"/>
    </location>
</feature>
<dbReference type="PANTHER" id="PTHR23026:SF90">
    <property type="entry name" value="IODOTYROSINE DEIODINASE 1"/>
    <property type="match status" value="1"/>
</dbReference>
<accession>A0A174ANY1</accession>
<dbReference type="Proteomes" id="UP000095787">
    <property type="component" value="Unassembled WGS sequence"/>
</dbReference>
<keyword evidence="2" id="KW-0288">FMN</keyword>
<dbReference type="Gene3D" id="3.40.109.10">
    <property type="entry name" value="NADH Oxidase"/>
    <property type="match status" value="1"/>
</dbReference>
<evidence type="ECO:0000256" key="1">
    <source>
        <dbReference type="ARBA" id="ARBA00022630"/>
    </source>
</evidence>
<dbReference type="CDD" id="cd02150">
    <property type="entry name" value="nitroreductase"/>
    <property type="match status" value="1"/>
</dbReference>
<evidence type="ECO:0000256" key="3">
    <source>
        <dbReference type="ARBA" id="ARBA00023002"/>
    </source>
</evidence>
<keyword evidence="3 5" id="KW-0560">Oxidoreductase</keyword>
<evidence type="ECO:0000259" key="4">
    <source>
        <dbReference type="Pfam" id="PF00881"/>
    </source>
</evidence>
<dbReference type="EC" id="1.6.99.3" evidence="5"/>
<dbReference type="Pfam" id="PF00881">
    <property type="entry name" value="Nitroreductase"/>
    <property type="match status" value="2"/>
</dbReference>
<proteinExistence type="predicted"/>
<evidence type="ECO:0000313" key="5">
    <source>
        <dbReference type="EMBL" id="CUN90157.1"/>
    </source>
</evidence>
<dbReference type="RefSeq" id="WP_055158782.1">
    <property type="nucleotide sequence ID" value="NZ_CYZO01000011.1"/>
</dbReference>
<dbReference type="SUPFAM" id="SSF55469">
    <property type="entry name" value="FMN-dependent nitroreductase-like"/>
    <property type="match status" value="1"/>
</dbReference>
<dbReference type="AlphaFoldDB" id="A0A174ANY1"/>
<dbReference type="EMBL" id="CYZO01000011">
    <property type="protein sequence ID" value="CUN90157.1"/>
    <property type="molecule type" value="Genomic_DNA"/>
</dbReference>
<feature type="domain" description="Nitroreductase" evidence="4">
    <location>
        <begin position="77"/>
        <end position="144"/>
    </location>
</feature>
<evidence type="ECO:0000256" key="2">
    <source>
        <dbReference type="ARBA" id="ARBA00022643"/>
    </source>
</evidence>